<dbReference type="OrthoDB" id="1121756at2"/>
<dbReference type="AlphaFoldDB" id="A0A4Q7N3P4"/>
<feature type="signal peptide" evidence="1">
    <location>
        <begin position="1"/>
        <end position="27"/>
    </location>
</feature>
<comment type="caution">
    <text evidence="2">The sequence shown here is derived from an EMBL/GenBank/DDBJ whole genome shotgun (WGS) entry which is preliminary data.</text>
</comment>
<evidence type="ECO:0000313" key="2">
    <source>
        <dbReference type="EMBL" id="RZS75594.1"/>
    </source>
</evidence>
<organism evidence="2 3">
    <name type="scientific">Pseudobacter ginsenosidimutans</name>
    <dbReference type="NCBI Taxonomy" id="661488"/>
    <lineage>
        <taxon>Bacteria</taxon>
        <taxon>Pseudomonadati</taxon>
        <taxon>Bacteroidota</taxon>
        <taxon>Chitinophagia</taxon>
        <taxon>Chitinophagales</taxon>
        <taxon>Chitinophagaceae</taxon>
        <taxon>Pseudobacter</taxon>
    </lineage>
</organism>
<proteinExistence type="predicted"/>
<dbReference type="EMBL" id="SGXA01000001">
    <property type="protein sequence ID" value="RZS75594.1"/>
    <property type="molecule type" value="Genomic_DNA"/>
</dbReference>
<name>A0A4Q7N3P4_9BACT</name>
<dbReference type="PROSITE" id="PS51257">
    <property type="entry name" value="PROKAR_LIPOPROTEIN"/>
    <property type="match status" value="1"/>
</dbReference>
<protein>
    <submittedName>
        <fullName evidence="2">Lipocalin-like protein</fullName>
    </submittedName>
</protein>
<keyword evidence="3" id="KW-1185">Reference proteome</keyword>
<evidence type="ECO:0000313" key="3">
    <source>
        <dbReference type="Proteomes" id="UP000293874"/>
    </source>
</evidence>
<dbReference type="Proteomes" id="UP000293874">
    <property type="component" value="Unassembled WGS sequence"/>
</dbReference>
<feature type="chain" id="PRO_5020509044" evidence="1">
    <location>
        <begin position="28"/>
        <end position="162"/>
    </location>
</feature>
<gene>
    <name evidence="2" type="ORF">EV199_1463</name>
</gene>
<reference evidence="2 3" key="1">
    <citation type="submission" date="2019-02" db="EMBL/GenBank/DDBJ databases">
        <title>Genomic Encyclopedia of Type Strains, Phase IV (KMG-IV): sequencing the most valuable type-strain genomes for metagenomic binning, comparative biology and taxonomic classification.</title>
        <authorList>
            <person name="Goeker M."/>
        </authorList>
    </citation>
    <scope>NUCLEOTIDE SEQUENCE [LARGE SCALE GENOMIC DNA]</scope>
    <source>
        <strain evidence="2 3">DSM 18116</strain>
    </source>
</reference>
<keyword evidence="1" id="KW-0732">Signal</keyword>
<dbReference type="RefSeq" id="WP_130539952.1">
    <property type="nucleotide sequence ID" value="NZ_CP042431.1"/>
</dbReference>
<evidence type="ECO:0000256" key="1">
    <source>
        <dbReference type="SAM" id="SignalP"/>
    </source>
</evidence>
<accession>A0A4Q7N3P4</accession>
<sequence>MKRIKLLAAASLSLVLFFTACSPSKVASPEGDKVNLKGTWTVSNVDLDGVSKNGFKVTVFDDALYTCYIGSQWSLVPNGNGSYTVPASGDCTGGQRNIYWSVQTIGGVKYFQFKNLGTGVKPNRVSEGYRLELKSLTANSMLLQSAVNFEGKTVYINYTFTR</sequence>